<comment type="caution">
    <text evidence="2">The sequence shown here is derived from an EMBL/GenBank/DDBJ whole genome shotgun (WGS) entry which is preliminary data.</text>
</comment>
<sequence>MIKFLNRKTLTVILAAALIWLGNAAYHVYNQRATVQFQMDDLESKLARVQQDNQFLASASAYFQSDEYLEKQARLELNYKLPDEQVAFIYPDKAEKVASASSESGGFNLSDWKSWFKNLFK</sequence>
<keyword evidence="1" id="KW-0175">Coiled coil</keyword>
<reference evidence="2 3" key="1">
    <citation type="journal article" date="2016" name="Nat. Commun.">
        <title>Thousands of microbial genomes shed light on interconnected biogeochemical processes in an aquifer system.</title>
        <authorList>
            <person name="Anantharaman K."/>
            <person name="Brown C.T."/>
            <person name="Hug L.A."/>
            <person name="Sharon I."/>
            <person name="Castelle C.J."/>
            <person name="Probst A.J."/>
            <person name="Thomas B.C."/>
            <person name="Singh A."/>
            <person name="Wilkins M.J."/>
            <person name="Karaoz U."/>
            <person name="Brodie E.L."/>
            <person name="Williams K.H."/>
            <person name="Hubbard S.S."/>
            <person name="Banfield J.F."/>
        </authorList>
    </citation>
    <scope>NUCLEOTIDE SEQUENCE [LARGE SCALE GENOMIC DNA]</scope>
</reference>
<evidence type="ECO:0000256" key="1">
    <source>
        <dbReference type="SAM" id="Coils"/>
    </source>
</evidence>
<protein>
    <submittedName>
        <fullName evidence="2">Uncharacterized protein</fullName>
    </submittedName>
</protein>
<accession>A0A1F8HAF1</accession>
<organism evidence="2 3">
    <name type="scientific">Candidatus Yanofskybacteria bacterium RIFCSPLOWO2_02_FULL_47_9b</name>
    <dbReference type="NCBI Taxonomy" id="1802708"/>
    <lineage>
        <taxon>Bacteria</taxon>
        <taxon>Candidatus Yanofskyibacteriota</taxon>
    </lineage>
</organism>
<proteinExistence type="predicted"/>
<dbReference type="Proteomes" id="UP000178155">
    <property type="component" value="Unassembled WGS sequence"/>
</dbReference>
<dbReference type="InterPro" id="IPR007060">
    <property type="entry name" value="FtsL/DivIC"/>
</dbReference>
<dbReference type="Pfam" id="PF04977">
    <property type="entry name" value="DivIC"/>
    <property type="match status" value="1"/>
</dbReference>
<name>A0A1F8HAF1_9BACT</name>
<evidence type="ECO:0000313" key="2">
    <source>
        <dbReference type="EMBL" id="OGN34563.1"/>
    </source>
</evidence>
<dbReference type="AlphaFoldDB" id="A0A1F8HAF1"/>
<feature type="coiled-coil region" evidence="1">
    <location>
        <begin position="32"/>
        <end position="59"/>
    </location>
</feature>
<gene>
    <name evidence="2" type="ORF">A3I39_00600</name>
</gene>
<evidence type="ECO:0000313" key="3">
    <source>
        <dbReference type="Proteomes" id="UP000178155"/>
    </source>
</evidence>
<dbReference type="EMBL" id="MGKW01000006">
    <property type="protein sequence ID" value="OGN34563.1"/>
    <property type="molecule type" value="Genomic_DNA"/>
</dbReference>